<proteinExistence type="predicted"/>
<gene>
    <name evidence="1" type="ORF">NCTC12126_05583</name>
</gene>
<protein>
    <submittedName>
        <fullName evidence="1">Uncharacterized protein</fullName>
    </submittedName>
</protein>
<name>A0A484Z9Z6_9ENTR</name>
<sequence length="33" mass="3769">MDLYDNELSYTEALYAGSGWEDEGQSVSLLQRQ</sequence>
<reference evidence="1 2" key="1">
    <citation type="submission" date="2019-03" db="EMBL/GenBank/DDBJ databases">
        <authorList>
            <consortium name="Pathogen Informatics"/>
        </authorList>
    </citation>
    <scope>NUCLEOTIDE SEQUENCE [LARGE SCALE GENOMIC DNA]</scope>
    <source>
        <strain evidence="1 2">NCTC12126</strain>
    </source>
</reference>
<dbReference type="AlphaFoldDB" id="A0A484Z9Z6"/>
<dbReference type="EMBL" id="CAADIW010000072">
    <property type="protein sequence ID" value="VFS44283.1"/>
    <property type="molecule type" value="Genomic_DNA"/>
</dbReference>
<evidence type="ECO:0000313" key="2">
    <source>
        <dbReference type="Proteomes" id="UP000351155"/>
    </source>
</evidence>
<organism evidence="1 2">
    <name type="scientific">Enterobacter cancerogenus</name>
    <dbReference type="NCBI Taxonomy" id="69218"/>
    <lineage>
        <taxon>Bacteria</taxon>
        <taxon>Pseudomonadati</taxon>
        <taxon>Pseudomonadota</taxon>
        <taxon>Gammaproteobacteria</taxon>
        <taxon>Enterobacterales</taxon>
        <taxon>Enterobacteriaceae</taxon>
        <taxon>Enterobacter</taxon>
        <taxon>Enterobacter cloacae complex</taxon>
    </lineage>
</organism>
<dbReference type="Proteomes" id="UP000351155">
    <property type="component" value="Unassembled WGS sequence"/>
</dbReference>
<evidence type="ECO:0000313" key="1">
    <source>
        <dbReference type="EMBL" id="VFS44283.1"/>
    </source>
</evidence>
<accession>A0A484Z9Z6</accession>